<feature type="domain" description="SLH" evidence="2">
    <location>
        <begin position="185"/>
        <end position="248"/>
    </location>
</feature>
<comment type="caution">
    <text evidence="3">The sequence shown here is derived from an EMBL/GenBank/DDBJ whole genome shotgun (WGS) entry which is preliminary data.</text>
</comment>
<keyword evidence="1" id="KW-0732">Signal</keyword>
<proteinExistence type="predicted"/>
<reference evidence="3 4" key="1">
    <citation type="journal article" date="2014" name="Genome Announc.">
        <title>Draft Genome Sequence of Paenibacillus pini JCM 16418T, Isolated from the Rhizosphere of Pine Tree.</title>
        <authorList>
            <person name="Yuki M."/>
            <person name="Oshima K."/>
            <person name="Suda W."/>
            <person name="Oshida Y."/>
            <person name="Kitamura K."/>
            <person name="Iida Y."/>
            <person name="Hattori M."/>
            <person name="Ohkuma M."/>
        </authorList>
    </citation>
    <scope>NUCLEOTIDE SEQUENCE [LARGE SCALE GENOMIC DNA]</scope>
    <source>
        <strain evidence="3 4">JCM 16418</strain>
    </source>
</reference>
<dbReference type="RefSeq" id="WP_036650222.1">
    <property type="nucleotide sequence ID" value="NZ_BAVZ01000009.1"/>
</dbReference>
<dbReference type="Proteomes" id="UP000019364">
    <property type="component" value="Unassembled WGS sequence"/>
</dbReference>
<feature type="signal peptide" evidence="1">
    <location>
        <begin position="1"/>
        <end position="34"/>
    </location>
</feature>
<dbReference type="STRING" id="1236976.JCM16418_3256"/>
<dbReference type="EMBL" id="BAVZ01000009">
    <property type="protein sequence ID" value="GAF09136.1"/>
    <property type="molecule type" value="Genomic_DNA"/>
</dbReference>
<dbReference type="InterPro" id="IPR001119">
    <property type="entry name" value="SLH_dom"/>
</dbReference>
<accession>W7YWV2</accession>
<evidence type="ECO:0000313" key="3">
    <source>
        <dbReference type="EMBL" id="GAF09136.1"/>
    </source>
</evidence>
<sequence>MSSTRNNNSSKQSRKIVSAMLVSMMALSSGTAVFADGAVTTAATSVASSSQFSDVKSGYWAEKHIYKLAAQSILLGNNGLFRPNDYVTQQEAVTMAIRFAGLENKLSTSGAVALPTNVKVNNYFKPYVALAFQQNLLNKQSEIASLPAGSKDSWGEHKASREWITEVLVRAIGKEAEASSSATKATTFADNSKISASKRGFVNVALDMGLTNGMDGNRFDPQGTVTRAQLATFFSRAEAFNNVHYNNSAEGIITGITGNKLELYVDGNIRSYTVDASTAYYTSSSESKIALADLKPFTKVMVIGSTAKVSYVELTDSKLQLETTEGTFQKLSPGNILWVEANNTFLQFSYDAGTTFLDQNGAKIDATALAVGSKIAIQKETFSSAKKTVIVQVKSGIINKTGTGTLQSVDTATKSVVLKNASGALESYTWDDNSVIRYKNQILLPSELKNGSTVNFTVKNNVIQSIEVTQSVERTVRGSLYEVGTNGSTITYKRDGGQLEVKLLADKPEIVISGIAVPTLADLNADATAGDQVELTLNPQDQVSKIQVLNRQMEQMRGATVVSYEPKTKFLTLLDTNKKPYVVTLDDKTKLIYSTNNPTLTGIESLLTTNRKVNVSYLSNRALSLEVIYQYEGKVTAIDVAAKKLTLLTAEGQSMNLTFSNPTIDVYGKSNSVLSDVKVGNSIAAVLNANQDSVQSILVKSSMQFELVAVDTVTSRVTLKSDGSTSQIYLDKAVITGDNGQVIPLNELRAGNILNVTFNGSTPASAQVVKLTTGQITAVDSSTSSPSITVKNFSGTTETFKLNGSPKIVNASGSSLSIGNLAAGNRVEVRKDVDGNALVKVLDTASKSYWKYDSYAKEIFVKVQNVNEINHFTLSPGAYIHQGDTILTVQSLQENDNIVLYFNNGTVVEIQKQ</sequence>
<dbReference type="eggNOG" id="COG1352">
    <property type="taxonomic scope" value="Bacteria"/>
</dbReference>
<feature type="chain" id="PRO_5038595007" description="SLH domain-containing protein" evidence="1">
    <location>
        <begin position="35"/>
        <end position="913"/>
    </location>
</feature>
<protein>
    <recommendedName>
        <fullName evidence="2">SLH domain-containing protein</fullName>
    </recommendedName>
</protein>
<keyword evidence="4" id="KW-1185">Reference proteome</keyword>
<evidence type="ECO:0000256" key="1">
    <source>
        <dbReference type="SAM" id="SignalP"/>
    </source>
</evidence>
<organism evidence="3 4">
    <name type="scientific">Paenibacillus pini JCM 16418</name>
    <dbReference type="NCBI Taxonomy" id="1236976"/>
    <lineage>
        <taxon>Bacteria</taxon>
        <taxon>Bacillati</taxon>
        <taxon>Bacillota</taxon>
        <taxon>Bacilli</taxon>
        <taxon>Bacillales</taxon>
        <taxon>Paenibacillaceae</taxon>
        <taxon>Paenibacillus</taxon>
    </lineage>
</organism>
<dbReference type="PROSITE" id="PS51272">
    <property type="entry name" value="SLH"/>
    <property type="match status" value="2"/>
</dbReference>
<name>W7YWV2_9BACL</name>
<dbReference type="OrthoDB" id="2611444at2"/>
<gene>
    <name evidence="3" type="ORF">JCM16418_3256</name>
</gene>
<dbReference type="Pfam" id="PF00395">
    <property type="entry name" value="SLH"/>
    <property type="match status" value="2"/>
</dbReference>
<dbReference type="AlphaFoldDB" id="W7YWV2"/>
<evidence type="ECO:0000259" key="2">
    <source>
        <dbReference type="PROSITE" id="PS51272"/>
    </source>
</evidence>
<feature type="domain" description="SLH" evidence="2">
    <location>
        <begin position="48"/>
        <end position="110"/>
    </location>
</feature>
<evidence type="ECO:0000313" key="4">
    <source>
        <dbReference type="Proteomes" id="UP000019364"/>
    </source>
</evidence>